<evidence type="ECO:0000256" key="3">
    <source>
        <dbReference type="ARBA" id="ARBA00022764"/>
    </source>
</evidence>
<dbReference type="STRING" id="1122133.SAMN02745157_1894"/>
<dbReference type="InterPro" id="IPR050490">
    <property type="entry name" value="Bact_solute-bd_prot1"/>
</dbReference>
<comment type="subcellular location">
    <subcellularLocation>
        <location evidence="1">Periplasm</location>
    </subcellularLocation>
</comment>
<evidence type="ECO:0000313" key="6">
    <source>
        <dbReference type="Proteomes" id="UP000184485"/>
    </source>
</evidence>
<dbReference type="PANTHER" id="PTHR43649">
    <property type="entry name" value="ARABINOSE-BINDING PROTEIN-RELATED"/>
    <property type="match status" value="1"/>
</dbReference>
<evidence type="ECO:0000256" key="4">
    <source>
        <dbReference type="SAM" id="SignalP"/>
    </source>
</evidence>
<evidence type="ECO:0000313" key="5">
    <source>
        <dbReference type="EMBL" id="SHF20482.1"/>
    </source>
</evidence>
<keyword evidence="6" id="KW-1185">Reference proteome</keyword>
<keyword evidence="3" id="KW-0574">Periplasm</keyword>
<name>A0A1M4ZRS6_9HYPH</name>
<protein>
    <submittedName>
        <fullName evidence="5">Multiple sugar transport system substrate-binding protein</fullName>
    </submittedName>
</protein>
<dbReference type="RefSeq" id="WP_073052388.1">
    <property type="nucleotide sequence ID" value="NZ_FQUP01000001.1"/>
</dbReference>
<dbReference type="AlphaFoldDB" id="A0A1M4ZRS6"/>
<feature type="signal peptide" evidence="4">
    <location>
        <begin position="1"/>
        <end position="25"/>
    </location>
</feature>
<dbReference type="InterPro" id="IPR006059">
    <property type="entry name" value="SBP"/>
</dbReference>
<sequence>MIKTSALKLGVAAFALASAVATAGAADKPLAGTTLTIASQNDQFASVIAKLAPEFEEKTGATVKVDILDYGSLLTKTQADFVGHTKSYDLITMDIVWAGQYAENGYTVDLNDLMKRDAAELQIDDIYPATLKYIGQYNGKQVAFPFAGYAAVLAYRKDLLDAAGLKVPETAEDFVATALKLTDPSKKIYGFVANGQKGPAVAQDWLQYNAQLGGSVLDASGKPALNSDANIASLKVYKELFDKAAPPGAVDYDWGGREESFRQGLAAMMETWSVGAPGYYDPTMSKVVDTVGITYTPVAKGMEPKYGLGGWGMAINADIDKEKQEAAWTFIKWLTSPEVQKEMNMNGAGSYIRKSTLADPDLNKKYPFLPIIAKSFDNADGDYRPRIPQYPEIQDLLGTAVNAVLVGGVDPKTALDDAQAQAVKLF</sequence>
<dbReference type="SUPFAM" id="SSF53850">
    <property type="entry name" value="Periplasmic binding protein-like II"/>
    <property type="match status" value="1"/>
</dbReference>
<dbReference type="Pfam" id="PF01547">
    <property type="entry name" value="SBP_bac_1"/>
    <property type="match status" value="1"/>
</dbReference>
<proteinExistence type="inferred from homology"/>
<comment type="similarity">
    <text evidence="2">Belongs to the bacterial solute-binding protein 1 family.</text>
</comment>
<evidence type="ECO:0000256" key="1">
    <source>
        <dbReference type="ARBA" id="ARBA00004418"/>
    </source>
</evidence>
<keyword evidence="4" id="KW-0732">Signal</keyword>
<keyword evidence="5" id="KW-0762">Sugar transport</keyword>
<accession>A0A1M4ZRS6</accession>
<keyword evidence="5" id="KW-0813">Transport</keyword>
<dbReference type="OrthoDB" id="7532544at2"/>
<organism evidence="5 6">
    <name type="scientific">Kaistia soli DSM 19436</name>
    <dbReference type="NCBI Taxonomy" id="1122133"/>
    <lineage>
        <taxon>Bacteria</taxon>
        <taxon>Pseudomonadati</taxon>
        <taxon>Pseudomonadota</taxon>
        <taxon>Alphaproteobacteria</taxon>
        <taxon>Hyphomicrobiales</taxon>
        <taxon>Kaistiaceae</taxon>
        <taxon>Kaistia</taxon>
    </lineage>
</organism>
<reference evidence="5 6" key="1">
    <citation type="submission" date="2016-11" db="EMBL/GenBank/DDBJ databases">
        <authorList>
            <person name="Jaros S."/>
            <person name="Januszkiewicz K."/>
            <person name="Wedrychowicz H."/>
        </authorList>
    </citation>
    <scope>NUCLEOTIDE SEQUENCE [LARGE SCALE GENOMIC DNA]</scope>
    <source>
        <strain evidence="5 6">DSM 19436</strain>
    </source>
</reference>
<dbReference type="GO" id="GO:0042597">
    <property type="term" value="C:periplasmic space"/>
    <property type="evidence" value="ECO:0007669"/>
    <property type="project" value="UniProtKB-SubCell"/>
</dbReference>
<gene>
    <name evidence="5" type="ORF">SAMN02745157_1894</name>
</gene>
<feature type="chain" id="PRO_5012318907" evidence="4">
    <location>
        <begin position="26"/>
        <end position="426"/>
    </location>
</feature>
<dbReference type="Gene3D" id="3.40.190.10">
    <property type="entry name" value="Periplasmic binding protein-like II"/>
    <property type="match status" value="2"/>
</dbReference>
<dbReference type="EMBL" id="FQUP01000001">
    <property type="protein sequence ID" value="SHF20482.1"/>
    <property type="molecule type" value="Genomic_DNA"/>
</dbReference>
<dbReference type="PANTHER" id="PTHR43649:SF12">
    <property type="entry name" value="DIACETYLCHITOBIOSE BINDING PROTEIN DASA"/>
    <property type="match status" value="1"/>
</dbReference>
<evidence type="ECO:0000256" key="2">
    <source>
        <dbReference type="ARBA" id="ARBA00008520"/>
    </source>
</evidence>
<dbReference type="Proteomes" id="UP000184485">
    <property type="component" value="Unassembled WGS sequence"/>
</dbReference>